<evidence type="ECO:0000313" key="6">
    <source>
        <dbReference type="Proteomes" id="UP001140091"/>
    </source>
</evidence>
<dbReference type="SMART" id="SM00248">
    <property type="entry name" value="ANK"/>
    <property type="match status" value="7"/>
</dbReference>
<feature type="repeat" description="ANK" evidence="3">
    <location>
        <begin position="219"/>
        <end position="251"/>
    </location>
</feature>
<dbReference type="Proteomes" id="UP001140091">
    <property type="component" value="Unassembled WGS sequence"/>
</dbReference>
<dbReference type="AlphaFoldDB" id="A0A9W8MJE4"/>
<keyword evidence="4" id="KW-0812">Transmembrane</keyword>
<feature type="transmembrane region" description="Helical" evidence="4">
    <location>
        <begin position="304"/>
        <end position="324"/>
    </location>
</feature>
<dbReference type="EMBL" id="JANBPK010000725">
    <property type="protein sequence ID" value="KAJ2934175.1"/>
    <property type="molecule type" value="Genomic_DNA"/>
</dbReference>
<evidence type="ECO:0000256" key="1">
    <source>
        <dbReference type="ARBA" id="ARBA00022737"/>
    </source>
</evidence>
<dbReference type="InterPro" id="IPR002110">
    <property type="entry name" value="Ankyrin_rpt"/>
</dbReference>
<organism evidence="5 6">
    <name type="scientific">Candolleomyces eurysporus</name>
    <dbReference type="NCBI Taxonomy" id="2828524"/>
    <lineage>
        <taxon>Eukaryota</taxon>
        <taxon>Fungi</taxon>
        <taxon>Dikarya</taxon>
        <taxon>Basidiomycota</taxon>
        <taxon>Agaricomycotina</taxon>
        <taxon>Agaricomycetes</taxon>
        <taxon>Agaricomycetidae</taxon>
        <taxon>Agaricales</taxon>
        <taxon>Agaricineae</taxon>
        <taxon>Psathyrellaceae</taxon>
        <taxon>Candolleomyces</taxon>
    </lineage>
</organism>
<dbReference type="InterPro" id="IPR036770">
    <property type="entry name" value="Ankyrin_rpt-contain_sf"/>
</dbReference>
<dbReference type="Pfam" id="PF12796">
    <property type="entry name" value="Ank_2"/>
    <property type="match status" value="2"/>
</dbReference>
<evidence type="ECO:0000256" key="3">
    <source>
        <dbReference type="PROSITE-ProRule" id="PRU00023"/>
    </source>
</evidence>
<keyword evidence="4" id="KW-1133">Transmembrane helix</keyword>
<proteinExistence type="predicted"/>
<reference evidence="5" key="1">
    <citation type="submission" date="2022-06" db="EMBL/GenBank/DDBJ databases">
        <title>Genome Sequence of Candolleomyces eurysporus.</title>
        <authorList>
            <person name="Buettner E."/>
        </authorList>
    </citation>
    <scope>NUCLEOTIDE SEQUENCE</scope>
    <source>
        <strain evidence="5">VTCC 930004</strain>
    </source>
</reference>
<dbReference type="Gene3D" id="1.25.40.20">
    <property type="entry name" value="Ankyrin repeat-containing domain"/>
    <property type="match status" value="2"/>
</dbReference>
<keyword evidence="4" id="KW-0472">Membrane</keyword>
<keyword evidence="6" id="KW-1185">Reference proteome</keyword>
<sequence>MPSSGGQRKTSGWWYTVVNWRIEPRDRYYYEDVSQTAKPEGSGDPIFVYCTRFGSSEILELLLRRADLDVNAPGNCGCTALIWACSLGKWAIVDTLLSRRDITVDACCPNHGHNALVAAAHRMKFETVHQLLSHPRGHEMDPNVFAACGCNLLVCASRSGDEDTIHNILPFTNWRDYPNAQDCKFGRTPLQWASYFGHDSLVHLFLSAPSVSVDHRDKRGNTALMLAASGGRYSVVQILLASPKVTNVHNDCNSNGDTALSLAEWYGQLDIARLLESAPLEQAAAPFTSDCAAQSVFFATSFAFYFWIFTFFAILSILSSLIYFSLQINVLGFRVYG</sequence>
<dbReference type="SUPFAM" id="SSF48403">
    <property type="entry name" value="Ankyrin repeat"/>
    <property type="match status" value="1"/>
</dbReference>
<dbReference type="PROSITE" id="PS50088">
    <property type="entry name" value="ANK_REPEAT"/>
    <property type="match status" value="1"/>
</dbReference>
<evidence type="ECO:0008006" key="7">
    <source>
        <dbReference type="Google" id="ProtNLM"/>
    </source>
</evidence>
<keyword evidence="1" id="KW-0677">Repeat</keyword>
<evidence type="ECO:0000256" key="2">
    <source>
        <dbReference type="ARBA" id="ARBA00023043"/>
    </source>
</evidence>
<feature type="non-terminal residue" evidence="5">
    <location>
        <position position="337"/>
    </location>
</feature>
<comment type="caution">
    <text evidence="5">The sequence shown here is derived from an EMBL/GenBank/DDBJ whole genome shotgun (WGS) entry which is preliminary data.</text>
</comment>
<dbReference type="PROSITE" id="PS50297">
    <property type="entry name" value="ANK_REP_REGION"/>
    <property type="match status" value="1"/>
</dbReference>
<name>A0A9W8MJE4_9AGAR</name>
<accession>A0A9W8MJE4</accession>
<dbReference type="OrthoDB" id="194358at2759"/>
<gene>
    <name evidence="5" type="ORF">H1R20_g2887</name>
</gene>
<dbReference type="PANTHER" id="PTHR24198">
    <property type="entry name" value="ANKYRIN REPEAT AND PROTEIN KINASE DOMAIN-CONTAINING PROTEIN"/>
    <property type="match status" value="1"/>
</dbReference>
<dbReference type="PANTHER" id="PTHR24198:SF194">
    <property type="entry name" value="INVERSIN-A"/>
    <property type="match status" value="1"/>
</dbReference>
<keyword evidence="2 3" id="KW-0040">ANK repeat</keyword>
<evidence type="ECO:0000256" key="4">
    <source>
        <dbReference type="SAM" id="Phobius"/>
    </source>
</evidence>
<evidence type="ECO:0000313" key="5">
    <source>
        <dbReference type="EMBL" id="KAJ2934175.1"/>
    </source>
</evidence>
<protein>
    <recommendedName>
        <fullName evidence="7">Ankyrin</fullName>
    </recommendedName>
</protein>